<dbReference type="Pfam" id="PF13682">
    <property type="entry name" value="CZB"/>
    <property type="match status" value="1"/>
</dbReference>
<name>A0A4V2W2W7_9PROT</name>
<dbReference type="RefSeq" id="WP_165922913.1">
    <property type="nucleotide sequence ID" value="NZ_BHVT01000057.1"/>
</dbReference>
<sequence length="152" mass="17120">MSLKDDIEDAIQEHNAWKVKFRDFLSGKLALDLSKLEETNCCKLGHWLEHKGGKLLQSKHYAEICTFHSEFHHAAAEITRKIKQKDFVGARCDLSSEGAFARASHNLTTRLLKAAMFVPSNAKLSEPQAEEAQPEDQMNALAVPVVIEKKFD</sequence>
<evidence type="ECO:0000259" key="1">
    <source>
        <dbReference type="Pfam" id="PF13682"/>
    </source>
</evidence>
<keyword evidence="3" id="KW-1185">Reference proteome</keyword>
<feature type="domain" description="Chemoreceptor zinc-binding" evidence="1">
    <location>
        <begin position="14"/>
        <end position="78"/>
    </location>
</feature>
<reference evidence="2 3" key="1">
    <citation type="submission" date="2019-03" db="EMBL/GenBank/DDBJ databases">
        <title>Genomic Encyclopedia of Type Strains, Phase IV (KMG-IV): sequencing the most valuable type-strain genomes for metagenomic binning, comparative biology and taxonomic classification.</title>
        <authorList>
            <person name="Goeker M."/>
        </authorList>
    </citation>
    <scope>NUCLEOTIDE SEQUENCE [LARGE SCALE GENOMIC DNA]</scope>
    <source>
        <strain evidence="2 3">DSM 100309</strain>
    </source>
</reference>
<dbReference type="Gene3D" id="1.20.120.30">
    <property type="entry name" value="Aspartate receptor, ligand-binding domain"/>
    <property type="match status" value="1"/>
</dbReference>
<protein>
    <submittedName>
        <fullName evidence="2">Chemoreceptor zinc-binding protein</fullName>
    </submittedName>
</protein>
<keyword evidence="2" id="KW-0675">Receptor</keyword>
<evidence type="ECO:0000313" key="3">
    <source>
        <dbReference type="Proteomes" id="UP000295367"/>
    </source>
</evidence>
<proteinExistence type="predicted"/>
<evidence type="ECO:0000313" key="2">
    <source>
        <dbReference type="EMBL" id="TCV89659.1"/>
    </source>
</evidence>
<organism evidence="2 3">
    <name type="scientific">Sulfurirhabdus autotrophica</name>
    <dbReference type="NCBI Taxonomy" id="1706046"/>
    <lineage>
        <taxon>Bacteria</taxon>
        <taxon>Pseudomonadati</taxon>
        <taxon>Pseudomonadota</taxon>
        <taxon>Betaproteobacteria</taxon>
        <taxon>Nitrosomonadales</taxon>
        <taxon>Sulfuricellaceae</taxon>
        <taxon>Sulfurirhabdus</taxon>
    </lineage>
</organism>
<comment type="caution">
    <text evidence="2">The sequence shown here is derived from an EMBL/GenBank/DDBJ whole genome shotgun (WGS) entry which is preliminary data.</text>
</comment>
<dbReference type="AlphaFoldDB" id="A0A4V2W2W7"/>
<accession>A0A4V2W2W7</accession>
<gene>
    <name evidence="2" type="ORF">EDC63_102179</name>
</gene>
<dbReference type="InterPro" id="IPR025991">
    <property type="entry name" value="Chemoreceptor_zinc-bind_dom"/>
</dbReference>
<dbReference type="Proteomes" id="UP000295367">
    <property type="component" value="Unassembled WGS sequence"/>
</dbReference>
<dbReference type="EMBL" id="SMCO01000002">
    <property type="protein sequence ID" value="TCV89659.1"/>
    <property type="molecule type" value="Genomic_DNA"/>
</dbReference>